<organism evidence="2">
    <name type="scientific">Tunturiibacter gelidiferens</name>
    <dbReference type="NCBI Taxonomy" id="3069689"/>
    <lineage>
        <taxon>Bacteria</taxon>
        <taxon>Pseudomonadati</taxon>
        <taxon>Acidobacteriota</taxon>
        <taxon>Terriglobia</taxon>
        <taxon>Terriglobales</taxon>
        <taxon>Acidobacteriaceae</taxon>
        <taxon>Tunturiibacter</taxon>
    </lineage>
</organism>
<accession>A0AAU7Z1K1</accession>
<reference evidence="2" key="1">
    <citation type="submission" date="2023-08" db="EMBL/GenBank/DDBJ databases">
        <authorList>
            <person name="Messyasz A."/>
            <person name="Mannisto M.K."/>
            <person name="Kerkhof L.J."/>
            <person name="Haggblom M."/>
        </authorList>
    </citation>
    <scope>NUCLEOTIDE SEQUENCE</scope>
    <source>
        <strain evidence="2">M8UP39</strain>
    </source>
</reference>
<dbReference type="GO" id="GO:0015074">
    <property type="term" value="P:DNA integration"/>
    <property type="evidence" value="ECO:0007669"/>
    <property type="project" value="InterPro"/>
</dbReference>
<protein>
    <recommendedName>
        <fullName evidence="3">Tyr recombinase domain-containing protein</fullName>
    </recommendedName>
</protein>
<name>A0AAU7Z1K1_9BACT</name>
<proteinExistence type="predicted"/>
<evidence type="ECO:0008006" key="3">
    <source>
        <dbReference type="Google" id="ProtNLM"/>
    </source>
</evidence>
<dbReference type="AlphaFoldDB" id="A0AAU7Z1K1"/>
<dbReference type="EMBL" id="CP132938">
    <property type="protein sequence ID" value="XCB22587.1"/>
    <property type="molecule type" value="Genomic_DNA"/>
</dbReference>
<evidence type="ECO:0000313" key="2">
    <source>
        <dbReference type="EMBL" id="XCB22587.1"/>
    </source>
</evidence>
<dbReference type="GO" id="GO:0003677">
    <property type="term" value="F:DNA binding"/>
    <property type="evidence" value="ECO:0007669"/>
    <property type="project" value="InterPro"/>
</dbReference>
<keyword evidence="1" id="KW-0233">DNA recombination</keyword>
<dbReference type="InterPro" id="IPR013762">
    <property type="entry name" value="Integrase-like_cat_sf"/>
</dbReference>
<sequence length="85" mass="9596">MFGSRQWEHHRDRVVLPEEEARYLGAAGELMADIATVLIDTGMRPEENSHLRWESIGWSNGHCGRLQVTHGKTAAARRMQGLALE</sequence>
<gene>
    <name evidence="2" type="ORF">RBB81_01315</name>
</gene>
<dbReference type="InterPro" id="IPR011010">
    <property type="entry name" value="DNA_brk_join_enz"/>
</dbReference>
<dbReference type="Gene3D" id="1.10.443.10">
    <property type="entry name" value="Intergrase catalytic core"/>
    <property type="match status" value="1"/>
</dbReference>
<dbReference type="GO" id="GO:0006310">
    <property type="term" value="P:DNA recombination"/>
    <property type="evidence" value="ECO:0007669"/>
    <property type="project" value="UniProtKB-KW"/>
</dbReference>
<reference evidence="2" key="2">
    <citation type="journal article" date="2024" name="Environ. Microbiol.">
        <title>Genome analysis and description of Tunturibacter gen. nov. expands the diversity of Terriglobia in tundra soils.</title>
        <authorList>
            <person name="Messyasz A."/>
            <person name="Mannisto M.K."/>
            <person name="Kerkhof L.J."/>
            <person name="Haggblom M.M."/>
        </authorList>
    </citation>
    <scope>NUCLEOTIDE SEQUENCE</scope>
    <source>
        <strain evidence="2">M8UP39</strain>
    </source>
</reference>
<dbReference type="RefSeq" id="WP_353072440.1">
    <property type="nucleotide sequence ID" value="NZ_CP132938.1"/>
</dbReference>
<dbReference type="SUPFAM" id="SSF56349">
    <property type="entry name" value="DNA breaking-rejoining enzymes"/>
    <property type="match status" value="1"/>
</dbReference>
<dbReference type="KEGG" id="tgi:RBB81_01315"/>
<evidence type="ECO:0000256" key="1">
    <source>
        <dbReference type="ARBA" id="ARBA00023172"/>
    </source>
</evidence>